<evidence type="ECO:0000256" key="1">
    <source>
        <dbReference type="SAM" id="SignalP"/>
    </source>
</evidence>
<feature type="chain" id="PRO_5005807337" description="Chitin-binding type-2 domain-containing protein" evidence="1">
    <location>
        <begin position="23"/>
        <end position="56"/>
    </location>
</feature>
<keyword evidence="3" id="KW-1185">Reference proteome</keyword>
<sequence length="56" mass="5502">MTQFKTLLAAAALAGAPGMALAEGCNWTKPDQVTMSCAPGTVLDAASGTCVAEATS</sequence>
<reference evidence="2 3" key="1">
    <citation type="submission" date="2015-07" db="EMBL/GenBank/DDBJ databases">
        <authorList>
            <person name="Noorani M."/>
        </authorList>
    </citation>
    <scope>NUCLEOTIDE SEQUENCE [LARGE SCALE GENOMIC DNA]</scope>
    <source>
        <strain evidence="2 3">CECT 5088</strain>
    </source>
</reference>
<name>A0A0M6XQI1_9RHOB</name>
<evidence type="ECO:0008006" key="4">
    <source>
        <dbReference type="Google" id="ProtNLM"/>
    </source>
</evidence>
<evidence type="ECO:0000313" key="3">
    <source>
        <dbReference type="Proteomes" id="UP000048908"/>
    </source>
</evidence>
<dbReference type="AlphaFoldDB" id="A0A0M6XQI1"/>
<feature type="signal peptide" evidence="1">
    <location>
        <begin position="1"/>
        <end position="22"/>
    </location>
</feature>
<dbReference type="Proteomes" id="UP000048908">
    <property type="component" value="Unassembled WGS sequence"/>
</dbReference>
<dbReference type="EMBL" id="CXPG01000013">
    <property type="protein sequence ID" value="CTQ32405.1"/>
    <property type="molecule type" value="Genomic_DNA"/>
</dbReference>
<dbReference type="STRING" id="282197.SAMN04488517_10534"/>
<gene>
    <name evidence="2" type="ORF">JAN5088_01170</name>
</gene>
<keyword evidence="1" id="KW-0732">Signal</keyword>
<protein>
    <recommendedName>
        <fullName evidence="4">Chitin-binding type-2 domain-containing protein</fullName>
    </recommendedName>
</protein>
<evidence type="ECO:0000313" key="2">
    <source>
        <dbReference type="EMBL" id="CTQ32405.1"/>
    </source>
</evidence>
<proteinExistence type="predicted"/>
<dbReference type="RefSeq" id="WP_177220069.1">
    <property type="nucleotide sequence ID" value="NZ_CANMUL010000003.1"/>
</dbReference>
<accession>A0A0M6XQI1</accession>
<organism evidence="2 3">
    <name type="scientific">Jannaschia rubra</name>
    <dbReference type="NCBI Taxonomy" id="282197"/>
    <lineage>
        <taxon>Bacteria</taxon>
        <taxon>Pseudomonadati</taxon>
        <taxon>Pseudomonadota</taxon>
        <taxon>Alphaproteobacteria</taxon>
        <taxon>Rhodobacterales</taxon>
        <taxon>Roseobacteraceae</taxon>
        <taxon>Jannaschia</taxon>
    </lineage>
</organism>